<evidence type="ECO:0000259" key="7">
    <source>
        <dbReference type="PROSITE" id="PS51296"/>
    </source>
</evidence>
<dbReference type="GO" id="GO:0005506">
    <property type="term" value="F:iron ion binding"/>
    <property type="evidence" value="ECO:0007669"/>
    <property type="project" value="InterPro"/>
</dbReference>
<dbReference type="PROSITE" id="PS51296">
    <property type="entry name" value="RIESKE"/>
    <property type="match status" value="1"/>
</dbReference>
<keyword evidence="3" id="KW-0479">Metal-binding</keyword>
<dbReference type="SUPFAM" id="SSF55961">
    <property type="entry name" value="Bet v1-like"/>
    <property type="match status" value="1"/>
</dbReference>
<organism evidence="8">
    <name type="scientific">marine metagenome</name>
    <dbReference type="NCBI Taxonomy" id="408172"/>
    <lineage>
        <taxon>unclassified sequences</taxon>
        <taxon>metagenomes</taxon>
        <taxon>ecological metagenomes</taxon>
    </lineage>
</organism>
<proteinExistence type="predicted"/>
<dbReference type="PANTHER" id="PTHR43756:SF5">
    <property type="entry name" value="CHOLINE MONOOXYGENASE, CHLOROPLASTIC"/>
    <property type="match status" value="1"/>
</dbReference>
<gene>
    <name evidence="8" type="ORF">METZ01_LOCUS24064</name>
</gene>
<evidence type="ECO:0000256" key="3">
    <source>
        <dbReference type="ARBA" id="ARBA00022723"/>
    </source>
</evidence>
<keyword evidence="6" id="KW-0411">Iron-sulfur</keyword>
<evidence type="ECO:0000256" key="6">
    <source>
        <dbReference type="ARBA" id="ARBA00023014"/>
    </source>
</evidence>
<dbReference type="CDD" id="cd08882">
    <property type="entry name" value="RHO_alpha_C_MupW-like"/>
    <property type="match status" value="1"/>
</dbReference>
<dbReference type="CDD" id="cd03469">
    <property type="entry name" value="Rieske_RO_Alpha_N"/>
    <property type="match status" value="1"/>
</dbReference>
<dbReference type="SUPFAM" id="SSF50022">
    <property type="entry name" value="ISP domain"/>
    <property type="match status" value="1"/>
</dbReference>
<feature type="domain" description="Rieske" evidence="7">
    <location>
        <begin position="31"/>
        <end position="141"/>
    </location>
</feature>
<dbReference type="Gene3D" id="2.102.10.10">
    <property type="entry name" value="Rieske [2Fe-2S] iron-sulphur domain"/>
    <property type="match status" value="1"/>
</dbReference>
<keyword evidence="2" id="KW-0001">2Fe-2S</keyword>
<protein>
    <recommendedName>
        <fullName evidence="7">Rieske domain-containing protein</fullName>
    </recommendedName>
</protein>
<keyword evidence="4" id="KW-0560">Oxidoreductase</keyword>
<dbReference type="InterPro" id="IPR017941">
    <property type="entry name" value="Rieske_2Fe-2S"/>
</dbReference>
<name>A0A381PWC7_9ZZZZ</name>
<evidence type="ECO:0000256" key="2">
    <source>
        <dbReference type="ARBA" id="ARBA00022714"/>
    </source>
</evidence>
<reference evidence="8" key="1">
    <citation type="submission" date="2018-05" db="EMBL/GenBank/DDBJ databases">
        <authorList>
            <person name="Lanie J.A."/>
            <person name="Ng W.-L."/>
            <person name="Kazmierczak K.M."/>
            <person name="Andrzejewski T.M."/>
            <person name="Davidsen T.M."/>
            <person name="Wayne K.J."/>
            <person name="Tettelin H."/>
            <person name="Glass J.I."/>
            <person name="Rusch D."/>
            <person name="Podicherti R."/>
            <person name="Tsui H.-C.T."/>
            <person name="Winkler M.E."/>
        </authorList>
    </citation>
    <scope>NUCLEOTIDE SEQUENCE</scope>
</reference>
<dbReference type="GO" id="GO:0051537">
    <property type="term" value="F:2 iron, 2 sulfur cluster binding"/>
    <property type="evidence" value="ECO:0007669"/>
    <property type="project" value="UniProtKB-KW"/>
</dbReference>
<dbReference type="InterPro" id="IPR036922">
    <property type="entry name" value="Rieske_2Fe-2S_sf"/>
</dbReference>
<dbReference type="GO" id="GO:0016491">
    <property type="term" value="F:oxidoreductase activity"/>
    <property type="evidence" value="ECO:0007669"/>
    <property type="project" value="UniProtKB-KW"/>
</dbReference>
<dbReference type="Pfam" id="PF00355">
    <property type="entry name" value="Rieske"/>
    <property type="match status" value="1"/>
</dbReference>
<evidence type="ECO:0000313" key="8">
    <source>
        <dbReference type="EMBL" id="SUZ71210.1"/>
    </source>
</evidence>
<dbReference type="AlphaFoldDB" id="A0A381PWC7"/>
<comment type="cofactor">
    <cofactor evidence="1">
        <name>Fe cation</name>
        <dbReference type="ChEBI" id="CHEBI:24875"/>
    </cofactor>
</comment>
<dbReference type="InterPro" id="IPR001663">
    <property type="entry name" value="Rng_hydr_dOase-A"/>
</dbReference>
<dbReference type="Gene3D" id="3.90.380.10">
    <property type="entry name" value="Naphthalene 1,2-dioxygenase Alpha Subunit, Chain A, domain 1"/>
    <property type="match status" value="1"/>
</dbReference>
<accession>A0A381PWC7</accession>
<keyword evidence="5" id="KW-0408">Iron</keyword>
<evidence type="ECO:0000256" key="5">
    <source>
        <dbReference type="ARBA" id="ARBA00023004"/>
    </source>
</evidence>
<evidence type="ECO:0000256" key="4">
    <source>
        <dbReference type="ARBA" id="ARBA00023002"/>
    </source>
</evidence>
<dbReference type="PRINTS" id="PR00090">
    <property type="entry name" value="RNGDIOXGNASE"/>
</dbReference>
<dbReference type="PANTHER" id="PTHR43756">
    <property type="entry name" value="CHOLINE MONOOXYGENASE, CHLOROPLASTIC"/>
    <property type="match status" value="1"/>
</dbReference>
<dbReference type="Pfam" id="PF00848">
    <property type="entry name" value="Ring_hydroxyl_A"/>
    <property type="match status" value="2"/>
</dbReference>
<evidence type="ECO:0000256" key="1">
    <source>
        <dbReference type="ARBA" id="ARBA00001962"/>
    </source>
</evidence>
<dbReference type="InterPro" id="IPR015879">
    <property type="entry name" value="Ring_hydroxy_dOase_asu_C_dom"/>
</dbReference>
<dbReference type="EMBL" id="UINC01001115">
    <property type="protein sequence ID" value="SUZ71210.1"/>
    <property type="molecule type" value="Genomic_DNA"/>
</dbReference>
<sequence>MPPGPTEVPAWVYYSRAFHELEVEKLWSRVWQLACHEDELAEVGDHVVYDVAHLSFLLVRTGPDPDDICAYRNSCLHRGRKLREVDGKCFPNLRCAFHGWCWNLDGSVKEIPAQWDFPDLDPQNLSLPQARVERYGGFVFINPDPSCEPFSHFLGDFPSHQTTLPLDRRYKAVHVAKTIECNWKVCQEAFMESYHVVATHPTLLEAIGDANSRYDVFGNFSRAMSPSSVPSPHLADIADWDADPDGRLYTRFRHPLSGHIYERIEEDLVRVFDEAGNESKFHSDGRWIQGAITHADPHLCLWVGGKQLPDFEEVPVPATSRTNLAAQRAELADAKRAQFRSLLGEQAELVDVDAICDAEMIDSIFFSVFPNWHPWSCVNPIQYRFRPKGDDPDQCIFECMLFLPSPTGEDRPPPAPIHWLEADEDWTEAPQLGLLAKVFTQDCHNLNKVQQGLKNLASQRVRLANYQETKLRHFHQLLQQHLELDYNDMLSDDRSEDFLR</sequence>